<name>A0ABQ7K1F1_9FUNG</name>
<sequence>MTNNFDNTAFYLDPAGLELSLADFAFDATQASQVQQHLQQQQHQQQLLHQQHQHQQHQQKQQHQQEQQKLQNLLLRDDPSSSSETQSNNNSNNNKNNNDTSSSTVTTSSGPYDFRPAMTMEMMNPTGTGSASTTPVFQTHPDKINNTNNSNGNANQAAASLQQLQQQHQQQQLLLQQQQQQQQQHLRQQQQQQLQQLPQTQAQLQAQAQVQSHHAQAHHQNKDGSVRQNLLKSNGSDYYAGADYSQYQYISPLGMQPDTNVETTMTMPEQFEEEAADSGEQLRPMTFTPMLSPELTPANPYPNLPQSMPSGDRFTPLTSPAIGPHRTSQMDYISFSSGQGFSALPMQFQQAHQIQQQQLQNFQAQQQQQQQFLSNDAQQQQQQQQQQQVHQGIGTKHARAEANGQRPGLKRRPTAEHSTAANGVGPRNSGSITGTAAAVSASMAASNVGGVGSIRVMSKSSPALGPLSSTPLSPAGARKPVVSAGTSRTSRPVSLVPGSASPMGMQFSGSAHRITPSPIMTSTINNNNTSVPQSQPSPSPHLVGGMNQLSMMPVSPAMFSLPASSMMPPPINLPQQQTQNHTQTHRQLQISHPVQIQQQQQQQYQLSIHQPQQLQQQQQQQPQHNHFAPIGSMLRPTGSVNVSAAPLTAAQAAIVSAPVHIAATTATTSMPAMTASIEMVMSQAHNTASPSMNGTFTPKMALAPVTPGLLMNLSGSGSESTPTSSPKSVSNNKNANAAIAIAANNNNVNGNPSPSSSSSTLSATTTSTKSTRSIAAKSTEKSKAPAAGSSSRSSSGGSKRNGGGSGKSKGSTNAGVLAPRTPGTTATAVISSMPAGGFASLISPALKPTLMPQPPLHHRGSLSGQPILVSTARGQSLLVSPSLKPWLPGVSTSEAMARLASKSNYQNILDGDHTALGLSYNTDLHSGIELRRTSHKAAEQKRRDSLKHCFDDLRHMIPNIVDKAPSKVFLLKKSFDYICSLRAEMAQRDLTIARMQAQQEFFQQACRQWFESGGGGVPDMEGWKMSEEMLDQATRRELEVAQITAEMAEQSAAAVEAARIGNQPGGGNGGSKDGKNSASGGSKTVNGVATSQVNGSSTSAINGQHQHQRQNASSKDESDDDEDDDSTPTASRRCSTTTTGTISIALSSTSSSASSTSSSTPTIHPLSGPSSSDIHMTSAFNASSSSSSGATQKQRQHIRSRSSRSDDEDEEDEDDEEEGDDEDDEDYEGDQEMRSVQ</sequence>
<feature type="compositionally biased region" description="Low complexity" evidence="3">
    <location>
        <begin position="714"/>
        <end position="731"/>
    </location>
</feature>
<feature type="compositionally biased region" description="Polar residues" evidence="3">
    <location>
        <begin position="1168"/>
        <end position="1182"/>
    </location>
</feature>
<comment type="caution">
    <text evidence="5">The sequence shown here is derived from an EMBL/GenBank/DDBJ whole genome shotgun (WGS) entry which is preliminary data.</text>
</comment>
<dbReference type="PROSITE" id="PS50888">
    <property type="entry name" value="BHLH"/>
    <property type="match status" value="1"/>
</dbReference>
<gene>
    <name evidence="5" type="ORF">BGZ96_007176</name>
</gene>
<keyword evidence="2" id="KW-0539">Nucleus</keyword>
<dbReference type="PANTHER" id="PTHR10328">
    <property type="entry name" value="PROTEIN MAX MYC-ASSOCIATED FACTOR X"/>
    <property type="match status" value="1"/>
</dbReference>
<feature type="compositionally biased region" description="Polar residues" evidence="3">
    <location>
        <begin position="125"/>
        <end position="137"/>
    </location>
</feature>
<keyword evidence="1" id="KW-0238">DNA-binding</keyword>
<accession>A0ABQ7K1F1</accession>
<evidence type="ECO:0000256" key="2">
    <source>
        <dbReference type="ARBA" id="ARBA00023242"/>
    </source>
</evidence>
<evidence type="ECO:0000313" key="6">
    <source>
        <dbReference type="Proteomes" id="UP001194696"/>
    </source>
</evidence>
<feature type="domain" description="BHLH" evidence="4">
    <location>
        <begin position="930"/>
        <end position="981"/>
    </location>
</feature>
<feature type="region of interest" description="Disordered" evidence="3">
    <location>
        <begin position="1060"/>
        <end position="1237"/>
    </location>
</feature>
<feature type="compositionally biased region" description="Low complexity" evidence="3">
    <location>
        <begin position="205"/>
        <end position="214"/>
    </location>
</feature>
<feature type="region of interest" description="Disordered" evidence="3">
    <location>
        <begin position="572"/>
        <end position="595"/>
    </location>
</feature>
<reference evidence="5 6" key="1">
    <citation type="journal article" date="2020" name="Fungal Divers.">
        <title>Resolving the Mortierellaceae phylogeny through synthesis of multi-gene phylogenetics and phylogenomics.</title>
        <authorList>
            <person name="Vandepol N."/>
            <person name="Liber J."/>
            <person name="Desiro A."/>
            <person name="Na H."/>
            <person name="Kennedy M."/>
            <person name="Barry K."/>
            <person name="Grigoriev I.V."/>
            <person name="Miller A.N."/>
            <person name="O'Donnell K."/>
            <person name="Stajich J.E."/>
            <person name="Bonito G."/>
        </authorList>
    </citation>
    <scope>NUCLEOTIDE SEQUENCE [LARGE SCALE GENOMIC DNA]</scope>
    <source>
        <strain evidence="5 6">AD045</strain>
    </source>
</reference>
<keyword evidence="6" id="KW-1185">Reference proteome</keyword>
<protein>
    <recommendedName>
        <fullName evidence="4">BHLH domain-containing protein</fullName>
    </recommendedName>
</protein>
<feature type="compositionally biased region" description="Acidic residues" evidence="3">
    <location>
        <begin position="1117"/>
        <end position="1126"/>
    </location>
</feature>
<evidence type="ECO:0000256" key="3">
    <source>
        <dbReference type="SAM" id="MobiDB-lite"/>
    </source>
</evidence>
<feature type="region of interest" description="Disordered" evidence="3">
    <location>
        <begin position="745"/>
        <end position="820"/>
    </location>
</feature>
<evidence type="ECO:0000256" key="1">
    <source>
        <dbReference type="ARBA" id="ARBA00023125"/>
    </source>
</evidence>
<feature type="region of interest" description="Disordered" evidence="3">
    <location>
        <begin position="608"/>
        <end position="634"/>
    </location>
</feature>
<evidence type="ECO:0000313" key="5">
    <source>
        <dbReference type="EMBL" id="KAG0289226.1"/>
    </source>
</evidence>
<dbReference type="SMART" id="SM00353">
    <property type="entry name" value="HLH"/>
    <property type="match status" value="1"/>
</dbReference>
<dbReference type="EMBL" id="JAAAIM010000360">
    <property type="protein sequence ID" value="KAG0289226.1"/>
    <property type="molecule type" value="Genomic_DNA"/>
</dbReference>
<feature type="compositionally biased region" description="Low complexity" evidence="3">
    <location>
        <begin position="1127"/>
        <end position="1167"/>
    </location>
</feature>
<organism evidence="5 6">
    <name type="scientific">Linnemannia gamsii</name>
    <dbReference type="NCBI Taxonomy" id="64522"/>
    <lineage>
        <taxon>Eukaryota</taxon>
        <taxon>Fungi</taxon>
        <taxon>Fungi incertae sedis</taxon>
        <taxon>Mucoromycota</taxon>
        <taxon>Mortierellomycotina</taxon>
        <taxon>Mortierellomycetes</taxon>
        <taxon>Mortierellales</taxon>
        <taxon>Mortierellaceae</taxon>
        <taxon>Linnemannia</taxon>
    </lineage>
</organism>
<dbReference type="Gene3D" id="4.10.280.10">
    <property type="entry name" value="Helix-loop-helix DNA-binding domain"/>
    <property type="match status" value="1"/>
</dbReference>
<dbReference type="PANTHER" id="PTHR10328:SF15">
    <property type="entry name" value="BHLH TRANSCRIPTION FACTOR"/>
    <property type="match status" value="1"/>
</dbReference>
<feature type="region of interest" description="Disordered" evidence="3">
    <location>
        <begin position="40"/>
        <end position="163"/>
    </location>
</feature>
<feature type="compositionally biased region" description="Low complexity" evidence="3">
    <location>
        <begin position="40"/>
        <end position="50"/>
    </location>
</feature>
<feature type="compositionally biased region" description="Low complexity" evidence="3">
    <location>
        <begin position="745"/>
        <end position="777"/>
    </location>
</feature>
<dbReference type="InterPro" id="IPR036638">
    <property type="entry name" value="HLH_DNA-bd_sf"/>
</dbReference>
<feature type="region of interest" description="Disordered" evidence="3">
    <location>
        <begin position="464"/>
        <end position="504"/>
    </location>
</feature>
<feature type="region of interest" description="Disordered" evidence="3">
    <location>
        <begin position="205"/>
        <end position="231"/>
    </location>
</feature>
<dbReference type="CDD" id="cd11405">
    <property type="entry name" value="bHLHzip_MLXIP_like"/>
    <property type="match status" value="1"/>
</dbReference>
<feature type="compositionally biased region" description="Low complexity" evidence="3">
    <location>
        <begin position="58"/>
        <end position="109"/>
    </location>
</feature>
<dbReference type="InterPro" id="IPR011598">
    <property type="entry name" value="bHLH_dom"/>
</dbReference>
<dbReference type="Proteomes" id="UP001194696">
    <property type="component" value="Unassembled WGS sequence"/>
</dbReference>
<proteinExistence type="predicted"/>
<evidence type="ECO:0000259" key="4">
    <source>
        <dbReference type="PROSITE" id="PS50888"/>
    </source>
</evidence>
<feature type="compositionally biased region" description="Acidic residues" evidence="3">
    <location>
        <begin position="1206"/>
        <end position="1230"/>
    </location>
</feature>
<feature type="compositionally biased region" description="Low complexity" evidence="3">
    <location>
        <begin position="575"/>
        <end position="595"/>
    </location>
</feature>
<feature type="compositionally biased region" description="Low complexity" evidence="3">
    <location>
        <begin position="375"/>
        <end position="391"/>
    </location>
</feature>
<dbReference type="Pfam" id="PF00010">
    <property type="entry name" value="HLH"/>
    <property type="match status" value="1"/>
</dbReference>
<feature type="compositionally biased region" description="Low complexity" evidence="3">
    <location>
        <begin position="784"/>
        <end position="798"/>
    </location>
</feature>
<feature type="region of interest" description="Disordered" evidence="3">
    <location>
        <begin position="375"/>
        <end position="430"/>
    </location>
</feature>
<feature type="region of interest" description="Disordered" evidence="3">
    <location>
        <begin position="711"/>
        <end position="731"/>
    </location>
</feature>
<feature type="compositionally biased region" description="Low complexity" evidence="3">
    <location>
        <begin position="608"/>
        <end position="624"/>
    </location>
</feature>
<feature type="compositionally biased region" description="Low complexity" evidence="3">
    <location>
        <begin position="145"/>
        <end position="163"/>
    </location>
</feature>
<feature type="compositionally biased region" description="Polar residues" evidence="3">
    <location>
        <begin position="1084"/>
        <end position="1112"/>
    </location>
</feature>
<dbReference type="SUPFAM" id="SSF47459">
    <property type="entry name" value="HLH, helix-loop-helix DNA-binding domain"/>
    <property type="match status" value="1"/>
</dbReference>